<feature type="compositionally biased region" description="Low complexity" evidence="1">
    <location>
        <begin position="190"/>
        <end position="202"/>
    </location>
</feature>
<protein>
    <recommendedName>
        <fullName evidence="4">Anti-sigma-D factor RsdA-like protein</fullName>
    </recommendedName>
</protein>
<dbReference type="Proteomes" id="UP001226389">
    <property type="component" value="Unassembled WGS sequence"/>
</dbReference>
<feature type="compositionally biased region" description="Polar residues" evidence="1">
    <location>
        <begin position="204"/>
        <end position="217"/>
    </location>
</feature>
<feature type="compositionally biased region" description="Low complexity" evidence="1">
    <location>
        <begin position="173"/>
        <end position="182"/>
    </location>
</feature>
<accession>A0ABT9UMR9</accession>
<dbReference type="RefSeq" id="WP_307491767.1">
    <property type="nucleotide sequence ID" value="NZ_JAUSSY010000011.1"/>
</dbReference>
<proteinExistence type="predicted"/>
<evidence type="ECO:0000256" key="1">
    <source>
        <dbReference type="SAM" id="MobiDB-lite"/>
    </source>
</evidence>
<evidence type="ECO:0000313" key="2">
    <source>
        <dbReference type="EMBL" id="MDQ0119920.1"/>
    </source>
</evidence>
<evidence type="ECO:0000313" key="3">
    <source>
        <dbReference type="Proteomes" id="UP001226389"/>
    </source>
</evidence>
<dbReference type="EMBL" id="JAUSSY010000011">
    <property type="protein sequence ID" value="MDQ0119920.1"/>
    <property type="molecule type" value="Genomic_DNA"/>
</dbReference>
<gene>
    <name evidence="2" type="ORF">J2T22_003115</name>
</gene>
<evidence type="ECO:0008006" key="4">
    <source>
        <dbReference type="Google" id="ProtNLM"/>
    </source>
</evidence>
<organism evidence="2 3">
    <name type="scientific">Pseudarthrobacter defluvii</name>
    <dbReference type="NCBI Taxonomy" id="410837"/>
    <lineage>
        <taxon>Bacteria</taxon>
        <taxon>Bacillati</taxon>
        <taxon>Actinomycetota</taxon>
        <taxon>Actinomycetes</taxon>
        <taxon>Micrococcales</taxon>
        <taxon>Micrococcaceae</taxon>
        <taxon>Pseudarthrobacter</taxon>
    </lineage>
</organism>
<comment type="caution">
    <text evidence="2">The sequence shown here is derived from an EMBL/GenBank/DDBJ whole genome shotgun (WGS) entry which is preliminary data.</text>
</comment>
<feature type="region of interest" description="Disordered" evidence="1">
    <location>
        <begin position="154"/>
        <end position="264"/>
    </location>
</feature>
<sequence>MSDTAGSRNQGAVDQLLLEAGMDDDGQLRDALLNLRALAAEAPAPSAEIAALMAGTPTAATTVLPVGVPAATTVLPTTGATAEGGAAQPSPVKPADELAARRRAKRRITLTTLSVAASLAAGGAVAAASDQGFRDSISQLNQAVTSFVTGSAAAPAGNDTTQAPVPVPAGPRPSATSSADAVPPAPAPASAPAAAAPSGVPARQGNTPTHGTATQKPAQVPAEPALPTDVSGDVRKGLEQGPKLPVLLPTEIPLPGKTPDVSLK</sequence>
<reference evidence="2 3" key="1">
    <citation type="submission" date="2023-07" db="EMBL/GenBank/DDBJ databases">
        <title>Sorghum-associated microbial communities from plants grown in Nebraska, USA.</title>
        <authorList>
            <person name="Schachtman D."/>
        </authorList>
    </citation>
    <scope>NUCLEOTIDE SEQUENCE [LARGE SCALE GENOMIC DNA]</scope>
    <source>
        <strain evidence="2 3">DS994</strain>
    </source>
</reference>
<name>A0ABT9UMR9_9MICC</name>
<keyword evidence="3" id="KW-1185">Reference proteome</keyword>